<feature type="transmembrane region" description="Helical" evidence="5">
    <location>
        <begin position="21"/>
        <end position="45"/>
    </location>
</feature>
<evidence type="ECO:0000256" key="3">
    <source>
        <dbReference type="ARBA" id="ARBA00022989"/>
    </source>
</evidence>
<dbReference type="EnsemblProtists" id="EOD08087">
    <property type="protein sequence ID" value="EOD08087"/>
    <property type="gene ID" value="EMIHUDRAFT_249196"/>
</dbReference>
<keyword evidence="4 5" id="KW-0472">Membrane</keyword>
<feature type="transmembrane region" description="Helical" evidence="5">
    <location>
        <begin position="311"/>
        <end position="329"/>
    </location>
</feature>
<feature type="transmembrane region" description="Helical" evidence="5">
    <location>
        <begin position="151"/>
        <end position="172"/>
    </location>
</feature>
<dbReference type="KEGG" id="ehx:EMIHUDRAFT_249196"/>
<evidence type="ECO:0000256" key="1">
    <source>
        <dbReference type="ARBA" id="ARBA00004141"/>
    </source>
</evidence>
<comment type="subcellular location">
    <subcellularLocation>
        <location evidence="1">Membrane</location>
        <topology evidence="1">Multi-pass membrane protein</topology>
    </subcellularLocation>
</comment>
<feature type="transmembrane region" description="Helical" evidence="5">
    <location>
        <begin position="184"/>
        <end position="202"/>
    </location>
</feature>
<dbReference type="STRING" id="2903.R1BFJ0"/>
<reference evidence="7" key="2">
    <citation type="submission" date="2024-10" db="UniProtKB">
        <authorList>
            <consortium name="EnsemblProtists"/>
        </authorList>
    </citation>
    <scope>IDENTIFICATION</scope>
</reference>
<dbReference type="PaxDb" id="2903-EOD08087"/>
<dbReference type="GO" id="GO:0016020">
    <property type="term" value="C:membrane"/>
    <property type="evidence" value="ECO:0007669"/>
    <property type="project" value="UniProtKB-SubCell"/>
</dbReference>
<protein>
    <recommendedName>
        <fullName evidence="6">EamA domain-containing protein</fullName>
    </recommendedName>
</protein>
<evidence type="ECO:0000313" key="8">
    <source>
        <dbReference type="Proteomes" id="UP000013827"/>
    </source>
</evidence>
<organism evidence="7 8">
    <name type="scientific">Emiliania huxleyi (strain CCMP1516)</name>
    <dbReference type="NCBI Taxonomy" id="280463"/>
    <lineage>
        <taxon>Eukaryota</taxon>
        <taxon>Haptista</taxon>
        <taxon>Haptophyta</taxon>
        <taxon>Prymnesiophyceae</taxon>
        <taxon>Isochrysidales</taxon>
        <taxon>Noelaerhabdaceae</taxon>
        <taxon>Emiliania</taxon>
    </lineage>
</organism>
<dbReference type="Proteomes" id="UP000013827">
    <property type="component" value="Unassembled WGS sequence"/>
</dbReference>
<reference evidence="8" key="1">
    <citation type="journal article" date="2013" name="Nature">
        <title>Pan genome of the phytoplankton Emiliania underpins its global distribution.</title>
        <authorList>
            <person name="Read B.A."/>
            <person name="Kegel J."/>
            <person name="Klute M.J."/>
            <person name="Kuo A."/>
            <person name="Lefebvre S.C."/>
            <person name="Maumus F."/>
            <person name="Mayer C."/>
            <person name="Miller J."/>
            <person name="Monier A."/>
            <person name="Salamov A."/>
            <person name="Young J."/>
            <person name="Aguilar M."/>
            <person name="Claverie J.M."/>
            <person name="Frickenhaus S."/>
            <person name="Gonzalez K."/>
            <person name="Herman E.K."/>
            <person name="Lin Y.C."/>
            <person name="Napier J."/>
            <person name="Ogata H."/>
            <person name="Sarno A.F."/>
            <person name="Shmutz J."/>
            <person name="Schroeder D."/>
            <person name="de Vargas C."/>
            <person name="Verret F."/>
            <person name="von Dassow P."/>
            <person name="Valentin K."/>
            <person name="Van de Peer Y."/>
            <person name="Wheeler G."/>
            <person name="Dacks J.B."/>
            <person name="Delwiche C.F."/>
            <person name="Dyhrman S.T."/>
            <person name="Glockner G."/>
            <person name="John U."/>
            <person name="Richards T."/>
            <person name="Worden A.Z."/>
            <person name="Zhang X."/>
            <person name="Grigoriev I.V."/>
            <person name="Allen A.E."/>
            <person name="Bidle K."/>
            <person name="Borodovsky M."/>
            <person name="Bowler C."/>
            <person name="Brownlee C."/>
            <person name="Cock J.M."/>
            <person name="Elias M."/>
            <person name="Gladyshev V.N."/>
            <person name="Groth M."/>
            <person name="Guda C."/>
            <person name="Hadaegh A."/>
            <person name="Iglesias-Rodriguez M.D."/>
            <person name="Jenkins J."/>
            <person name="Jones B.M."/>
            <person name="Lawson T."/>
            <person name="Leese F."/>
            <person name="Lindquist E."/>
            <person name="Lobanov A."/>
            <person name="Lomsadze A."/>
            <person name="Malik S.B."/>
            <person name="Marsh M.E."/>
            <person name="Mackinder L."/>
            <person name="Mock T."/>
            <person name="Mueller-Roeber B."/>
            <person name="Pagarete A."/>
            <person name="Parker M."/>
            <person name="Probert I."/>
            <person name="Quesneville H."/>
            <person name="Raines C."/>
            <person name="Rensing S.A."/>
            <person name="Riano-Pachon D.M."/>
            <person name="Richier S."/>
            <person name="Rokitta S."/>
            <person name="Shiraiwa Y."/>
            <person name="Soanes D.M."/>
            <person name="van der Giezen M."/>
            <person name="Wahlund T.M."/>
            <person name="Williams B."/>
            <person name="Wilson W."/>
            <person name="Wolfe G."/>
            <person name="Wurch L.L."/>
        </authorList>
    </citation>
    <scope>NUCLEOTIDE SEQUENCE</scope>
</reference>
<dbReference type="HOGENOM" id="CLU_845746_0_0_1"/>
<feature type="transmembrane region" description="Helical" evidence="5">
    <location>
        <begin position="283"/>
        <end position="305"/>
    </location>
</feature>
<evidence type="ECO:0000256" key="4">
    <source>
        <dbReference type="ARBA" id="ARBA00023136"/>
    </source>
</evidence>
<dbReference type="PANTHER" id="PTHR22911">
    <property type="entry name" value="ACYL-MALONYL CONDENSING ENZYME-RELATED"/>
    <property type="match status" value="1"/>
</dbReference>
<name>A0A0D3IA02_EMIH1</name>
<dbReference type="InterPro" id="IPR000620">
    <property type="entry name" value="EamA_dom"/>
</dbReference>
<evidence type="ECO:0000256" key="5">
    <source>
        <dbReference type="SAM" id="Phobius"/>
    </source>
</evidence>
<dbReference type="OMA" id="QIIFIRM"/>
<feature type="transmembrane region" description="Helical" evidence="5">
    <location>
        <begin position="252"/>
        <end position="271"/>
    </location>
</feature>
<dbReference type="eggNOG" id="KOG4510">
    <property type="taxonomic scope" value="Eukaryota"/>
</dbReference>
<evidence type="ECO:0000259" key="6">
    <source>
        <dbReference type="Pfam" id="PF00892"/>
    </source>
</evidence>
<evidence type="ECO:0000256" key="2">
    <source>
        <dbReference type="ARBA" id="ARBA00022692"/>
    </source>
</evidence>
<sequence>MTVRSWRRLRDDGEREESTRAPCLSLGLVLVTASALLFGIVAAFIKAIDVPTLVLQLVRSLIEWLLGIIAALVYRKKQQPTSNLVLLLFGPAELRGWLVLRAFLYWVFIAGWWFALASMPMGDATTIVYVGPVFTATFAFLFLGETVDWSFYPIVALDAVGLLLITQPSFAFGGPANDGSYQSGALSALASAVVAGLLPVCVRKSRMCLWTAVNHCSSALSALVFSPAAILAWLWYKPAAWAEASAGLGELLLVRNCALLVGATLVGFLGLSFQTRGYQLEQAARASVMTVLEIPFAYVLQYALFHEELSLLGLLGVVVVCSATVLNLVRRQQLNDAAAS</sequence>
<feature type="transmembrane region" description="Helical" evidence="5">
    <location>
        <begin position="57"/>
        <end position="74"/>
    </location>
</feature>
<proteinExistence type="predicted"/>
<dbReference type="GeneID" id="17254240"/>
<dbReference type="SUPFAM" id="SSF103481">
    <property type="entry name" value="Multidrug resistance efflux transporter EmrE"/>
    <property type="match status" value="2"/>
</dbReference>
<feature type="transmembrane region" description="Helical" evidence="5">
    <location>
        <begin position="127"/>
        <end position="144"/>
    </location>
</feature>
<keyword evidence="2 5" id="KW-0812">Transmembrane</keyword>
<dbReference type="RefSeq" id="XP_005760516.1">
    <property type="nucleotide sequence ID" value="XM_005760459.1"/>
</dbReference>
<keyword evidence="8" id="KW-1185">Reference proteome</keyword>
<accession>A0A0D3IA02</accession>
<feature type="domain" description="EamA" evidence="6">
    <location>
        <begin position="26"/>
        <end position="166"/>
    </location>
</feature>
<dbReference type="InterPro" id="IPR037185">
    <property type="entry name" value="EmrE-like"/>
</dbReference>
<feature type="transmembrane region" description="Helical" evidence="5">
    <location>
        <begin position="94"/>
        <end position="115"/>
    </location>
</feature>
<keyword evidence="3 5" id="KW-1133">Transmembrane helix</keyword>
<dbReference type="Pfam" id="PF00892">
    <property type="entry name" value="EamA"/>
    <property type="match status" value="1"/>
</dbReference>
<feature type="transmembrane region" description="Helical" evidence="5">
    <location>
        <begin position="209"/>
        <end position="236"/>
    </location>
</feature>
<dbReference type="AlphaFoldDB" id="A0A0D3IA02"/>
<evidence type="ECO:0000313" key="7">
    <source>
        <dbReference type="EnsemblProtists" id="EOD08087"/>
    </source>
</evidence>
<dbReference type="PANTHER" id="PTHR22911:SF6">
    <property type="entry name" value="SOLUTE CARRIER FAMILY 35 MEMBER G1"/>
    <property type="match status" value="1"/>
</dbReference>